<dbReference type="InterPro" id="IPR053231">
    <property type="entry name" value="GPCR_LN-TM7"/>
</dbReference>
<dbReference type="EnsemblMetazoa" id="XM_038195863.1">
    <property type="protein sequence ID" value="XP_038051791.1"/>
    <property type="gene ID" value="LOC119724692"/>
</dbReference>
<evidence type="ECO:0000256" key="5">
    <source>
        <dbReference type="ARBA" id="ARBA00023157"/>
    </source>
</evidence>
<dbReference type="SUPFAM" id="SSF81321">
    <property type="entry name" value="Family A G protein-coupled receptor-like"/>
    <property type="match status" value="1"/>
</dbReference>
<dbReference type="PANTHER" id="PTHR45902:SF1">
    <property type="entry name" value="LATROPHILIN RECEPTOR-LIKE PROTEIN A"/>
    <property type="match status" value="1"/>
</dbReference>
<organism evidence="9 10">
    <name type="scientific">Patiria miniata</name>
    <name type="common">Bat star</name>
    <name type="synonym">Asterina miniata</name>
    <dbReference type="NCBI Taxonomy" id="46514"/>
    <lineage>
        <taxon>Eukaryota</taxon>
        <taxon>Metazoa</taxon>
        <taxon>Echinodermata</taxon>
        <taxon>Eleutherozoa</taxon>
        <taxon>Asterozoa</taxon>
        <taxon>Asteroidea</taxon>
        <taxon>Valvatacea</taxon>
        <taxon>Valvatida</taxon>
        <taxon>Asterinidae</taxon>
        <taxon>Patiria</taxon>
    </lineage>
</organism>
<evidence type="ECO:0000313" key="10">
    <source>
        <dbReference type="Proteomes" id="UP000887568"/>
    </source>
</evidence>
<dbReference type="Gene3D" id="4.10.410.20">
    <property type="match status" value="1"/>
</dbReference>
<keyword evidence="4 6" id="KW-0472">Membrane</keyword>
<keyword evidence="3 6" id="KW-1133">Transmembrane helix</keyword>
<dbReference type="OrthoDB" id="10051649at2759"/>
<dbReference type="InterPro" id="IPR001212">
    <property type="entry name" value="Somatomedin_B_dom"/>
</dbReference>
<feature type="transmembrane region" description="Helical" evidence="6">
    <location>
        <begin position="671"/>
        <end position="696"/>
    </location>
</feature>
<feature type="transmembrane region" description="Helical" evidence="6">
    <location>
        <begin position="769"/>
        <end position="791"/>
    </location>
</feature>
<name>A0A913ZL66_PATMI</name>
<keyword evidence="5" id="KW-1015">Disulfide bond</keyword>
<dbReference type="Proteomes" id="UP000887568">
    <property type="component" value="Unplaced"/>
</dbReference>
<evidence type="ECO:0000259" key="8">
    <source>
        <dbReference type="PROSITE" id="PS50958"/>
    </source>
</evidence>
<dbReference type="CDD" id="cd15039">
    <property type="entry name" value="7tmB3_Methuselah-like"/>
    <property type="match status" value="1"/>
</dbReference>
<sequence>MCQCDPACTFFGDCCVDYIEYCQPTSANYTPSTGLRLENLICYVEVPRADINQGYYVISSCPLDSPTRQDDLIRHHCEHVDDTDFLSRIMVSGLKNDIPYFNVYCALCWGETIPNLVSWTVGIICGSDSKDAEAAALLSNSTSKETLHLIEHVLECLIVFKHPAMAAADLRTCFHGNEYIDHCLPGNSLHAACEFYTAVSIFSDFPFYIPAKNPHCVECNERSFAAINCSTYYPFIIYMGFLLQDPPSVPTTIPPPLSIIFDFRSGGNVKVVTGKEVVITEEHVTCPANHVYDPFQSECRRLSCGKGYVFDGYQCVRNVTPFVPMPHDTVIYVHITACELTIPEPGPSNLVSVKMCLGELIGVNQSDFQPSQMTPTLTDINCLSPTQPVVYPFMVWTDWETFLAFNLKLQIIDSWTLCPDVIILSVEVIYHSVNLSLHRCNGHWIDKSHLYQNQSSWISSTYIISQSLHRETFNSQSASHKFEWSYSIQICENPDLSCVLETFNRSLFHTSANNDSSLTYIPTGEAFLREQYIETSSGEIQVCSFNEQNGTRNRTQIFTFFEYSPPQQILSIIGNSVSMLASVITFLSFCFFKELRHRTTCPIMNLVGALFLAQLFFQLIGVGAQHPAACTAVAVLTHYLFLVSVMWTGVLAFNLNRTFAVQSRIQHSKHYALLVPVLFAWGVPLLIILPCLILHLCDCTAIPLWYGDSVCWIGNGYVAIAVFGVPIGIVIFTNTILFAFTVRGIWRTKRATEAVRGDKSKAQQAKEELAIYIKISSLMGFTWISGFAAAISDVVALWYVFIVLNSCQGLLIFLSFVCNRKVWQLWCDGFRKMCPHSWRPLPGEGDTGTVDTGHNPKTVQLRTFKSTD</sequence>
<reference evidence="9" key="1">
    <citation type="submission" date="2022-11" db="UniProtKB">
        <authorList>
            <consortium name="EnsemblMetazoa"/>
        </authorList>
    </citation>
    <scope>IDENTIFICATION</scope>
</reference>
<keyword evidence="2 6" id="KW-0812">Transmembrane</keyword>
<dbReference type="PROSITE" id="PS50261">
    <property type="entry name" value="G_PROTEIN_RECEP_F2_4"/>
    <property type="match status" value="1"/>
</dbReference>
<feature type="transmembrane region" description="Helical" evidence="6">
    <location>
        <begin position="797"/>
        <end position="817"/>
    </location>
</feature>
<dbReference type="PROSITE" id="PS50958">
    <property type="entry name" value="SMB_2"/>
    <property type="match status" value="1"/>
</dbReference>
<dbReference type="GO" id="GO:0004930">
    <property type="term" value="F:G protein-coupled receptor activity"/>
    <property type="evidence" value="ECO:0007669"/>
    <property type="project" value="InterPro"/>
</dbReference>
<feature type="domain" description="SMB" evidence="8">
    <location>
        <begin position="1"/>
        <end position="26"/>
    </location>
</feature>
<feature type="transmembrane region" description="Helical" evidence="6">
    <location>
        <begin position="603"/>
        <end position="624"/>
    </location>
</feature>
<evidence type="ECO:0000259" key="7">
    <source>
        <dbReference type="PROSITE" id="PS50261"/>
    </source>
</evidence>
<dbReference type="InterPro" id="IPR036024">
    <property type="entry name" value="Somatomedin_B-like_dom_sf"/>
</dbReference>
<evidence type="ECO:0000256" key="1">
    <source>
        <dbReference type="ARBA" id="ARBA00004141"/>
    </source>
</evidence>
<proteinExistence type="predicted"/>
<evidence type="ECO:0000256" key="4">
    <source>
        <dbReference type="ARBA" id="ARBA00023136"/>
    </source>
</evidence>
<dbReference type="OMA" id="CALCWGE"/>
<feature type="domain" description="G-protein coupled receptors family 2 profile 2" evidence="7">
    <location>
        <begin position="567"/>
        <end position="820"/>
    </location>
</feature>
<dbReference type="GeneID" id="119724692"/>
<feature type="transmembrane region" description="Helical" evidence="6">
    <location>
        <begin position="636"/>
        <end position="659"/>
    </location>
</feature>
<evidence type="ECO:0000256" key="3">
    <source>
        <dbReference type="ARBA" id="ARBA00022989"/>
    </source>
</evidence>
<evidence type="ECO:0008006" key="11">
    <source>
        <dbReference type="Google" id="ProtNLM"/>
    </source>
</evidence>
<dbReference type="AlphaFoldDB" id="A0A913ZL66"/>
<dbReference type="PROSITE" id="PS00524">
    <property type="entry name" value="SMB_1"/>
    <property type="match status" value="1"/>
</dbReference>
<feature type="transmembrane region" description="Helical" evidence="6">
    <location>
        <begin position="716"/>
        <end position="740"/>
    </location>
</feature>
<comment type="subcellular location">
    <subcellularLocation>
        <location evidence="1">Membrane</location>
        <topology evidence="1">Multi-pass membrane protein</topology>
    </subcellularLocation>
</comment>
<keyword evidence="10" id="KW-1185">Reference proteome</keyword>
<dbReference type="RefSeq" id="XP_038051791.1">
    <property type="nucleotide sequence ID" value="XM_038195863.1"/>
</dbReference>
<dbReference type="Pfam" id="PF00002">
    <property type="entry name" value="7tm_2"/>
    <property type="match status" value="1"/>
</dbReference>
<evidence type="ECO:0000256" key="6">
    <source>
        <dbReference type="SAM" id="Phobius"/>
    </source>
</evidence>
<dbReference type="GO" id="GO:0007166">
    <property type="term" value="P:cell surface receptor signaling pathway"/>
    <property type="evidence" value="ECO:0007669"/>
    <property type="project" value="InterPro"/>
</dbReference>
<dbReference type="InterPro" id="IPR000832">
    <property type="entry name" value="GPCR_2_secretin-like"/>
</dbReference>
<accession>A0A913ZL66</accession>
<dbReference type="SUPFAM" id="SSF90188">
    <property type="entry name" value="Somatomedin B domain"/>
    <property type="match status" value="1"/>
</dbReference>
<protein>
    <recommendedName>
        <fullName evidence="11">G-protein coupled receptors family 2 profile 2 domain-containing protein</fullName>
    </recommendedName>
</protein>
<dbReference type="PANTHER" id="PTHR45902">
    <property type="entry name" value="LATROPHILIN RECEPTOR-LIKE PROTEIN A"/>
    <property type="match status" value="1"/>
</dbReference>
<evidence type="ECO:0000256" key="2">
    <source>
        <dbReference type="ARBA" id="ARBA00022692"/>
    </source>
</evidence>
<dbReference type="GO" id="GO:0016020">
    <property type="term" value="C:membrane"/>
    <property type="evidence" value="ECO:0007669"/>
    <property type="project" value="UniProtKB-SubCell"/>
</dbReference>
<dbReference type="Pfam" id="PF01033">
    <property type="entry name" value="Somatomedin_B"/>
    <property type="match status" value="1"/>
</dbReference>
<evidence type="ECO:0000313" key="9">
    <source>
        <dbReference type="EnsemblMetazoa" id="XP_038051791.1"/>
    </source>
</evidence>
<dbReference type="InterPro" id="IPR017981">
    <property type="entry name" value="GPCR_2-like_7TM"/>
</dbReference>
<dbReference type="Gene3D" id="1.20.1070.10">
    <property type="entry name" value="Rhodopsin 7-helix transmembrane proteins"/>
    <property type="match status" value="1"/>
</dbReference>
<feature type="transmembrane region" description="Helical" evidence="6">
    <location>
        <begin position="569"/>
        <end position="591"/>
    </location>
</feature>